<name>D7SSI0_VITVI</name>
<evidence type="ECO:0000313" key="2">
    <source>
        <dbReference type="EMBL" id="CBI18613.3"/>
    </source>
</evidence>
<keyword evidence="1" id="KW-0472">Membrane</keyword>
<dbReference type="HOGENOM" id="CLU_3192425_0_0_1"/>
<keyword evidence="1" id="KW-1133">Transmembrane helix</keyword>
<evidence type="ECO:0000313" key="3">
    <source>
        <dbReference type="Proteomes" id="UP000009183"/>
    </source>
</evidence>
<dbReference type="AlphaFoldDB" id="D7SSI0"/>
<organism evidence="2 3">
    <name type="scientific">Vitis vinifera</name>
    <name type="common">Grape</name>
    <dbReference type="NCBI Taxonomy" id="29760"/>
    <lineage>
        <taxon>Eukaryota</taxon>
        <taxon>Viridiplantae</taxon>
        <taxon>Streptophyta</taxon>
        <taxon>Embryophyta</taxon>
        <taxon>Tracheophyta</taxon>
        <taxon>Spermatophyta</taxon>
        <taxon>Magnoliopsida</taxon>
        <taxon>eudicotyledons</taxon>
        <taxon>Gunneridae</taxon>
        <taxon>Pentapetalae</taxon>
        <taxon>rosids</taxon>
        <taxon>Vitales</taxon>
        <taxon>Vitaceae</taxon>
        <taxon>Viteae</taxon>
        <taxon>Vitis</taxon>
    </lineage>
</organism>
<evidence type="ECO:0000256" key="1">
    <source>
        <dbReference type="SAM" id="Phobius"/>
    </source>
</evidence>
<keyword evidence="3" id="KW-1185">Reference proteome</keyword>
<dbReference type="PaxDb" id="29760-VIT_07s0205g00130.t01"/>
<keyword evidence="1" id="KW-0812">Transmembrane</keyword>
<accession>D7SSI0</accession>
<proteinExistence type="predicted"/>
<feature type="transmembrane region" description="Helical" evidence="1">
    <location>
        <begin position="20"/>
        <end position="43"/>
    </location>
</feature>
<dbReference type="InParanoid" id="D7SSI0"/>
<dbReference type="Proteomes" id="UP000009183">
    <property type="component" value="Chromosome 7"/>
</dbReference>
<protein>
    <submittedName>
        <fullName evidence="2">Uncharacterized protein</fullName>
    </submittedName>
</protein>
<gene>
    <name evidence="2" type="ordered locus">VIT_07s0205g00130</name>
</gene>
<dbReference type="EMBL" id="FN594978">
    <property type="protein sequence ID" value="CBI18613.3"/>
    <property type="molecule type" value="Genomic_DNA"/>
</dbReference>
<reference evidence="3" key="1">
    <citation type="journal article" date="2007" name="Nature">
        <title>The grapevine genome sequence suggests ancestral hexaploidization in major angiosperm phyla.</title>
        <authorList>
            <consortium name="The French-Italian Public Consortium for Grapevine Genome Characterization."/>
            <person name="Jaillon O."/>
            <person name="Aury J.-M."/>
            <person name="Noel B."/>
            <person name="Policriti A."/>
            <person name="Clepet C."/>
            <person name="Casagrande A."/>
            <person name="Choisne N."/>
            <person name="Aubourg S."/>
            <person name="Vitulo N."/>
            <person name="Jubin C."/>
            <person name="Vezzi A."/>
            <person name="Legeai F."/>
            <person name="Hugueney P."/>
            <person name="Dasilva C."/>
            <person name="Horner D."/>
            <person name="Mica E."/>
            <person name="Jublot D."/>
            <person name="Poulain J."/>
            <person name="Bruyere C."/>
            <person name="Billault A."/>
            <person name="Segurens B."/>
            <person name="Gouyvenoux M."/>
            <person name="Ugarte E."/>
            <person name="Cattonaro F."/>
            <person name="Anthouard V."/>
            <person name="Vico V."/>
            <person name="Del Fabbro C."/>
            <person name="Alaux M."/>
            <person name="Di Gaspero G."/>
            <person name="Dumas V."/>
            <person name="Felice N."/>
            <person name="Paillard S."/>
            <person name="Juman I."/>
            <person name="Moroldo M."/>
            <person name="Scalabrin S."/>
            <person name="Canaguier A."/>
            <person name="Le Clainche I."/>
            <person name="Malacrida G."/>
            <person name="Durand E."/>
            <person name="Pesole G."/>
            <person name="Laucou V."/>
            <person name="Chatelet P."/>
            <person name="Merdinoglu D."/>
            <person name="Delledonne M."/>
            <person name="Pezzotti M."/>
            <person name="Lecharny A."/>
            <person name="Scarpelli C."/>
            <person name="Artiguenave F."/>
            <person name="Pe M.E."/>
            <person name="Valle G."/>
            <person name="Morgante M."/>
            <person name="Caboche M."/>
            <person name="Adam-Blondon A.-F."/>
            <person name="Weissenbach J."/>
            <person name="Quetier F."/>
            <person name="Wincker P."/>
        </authorList>
    </citation>
    <scope>NUCLEOTIDE SEQUENCE [LARGE SCALE GENOMIC DNA]</scope>
    <source>
        <strain evidence="3">cv. Pinot noir / PN40024</strain>
    </source>
</reference>
<sequence length="46" mass="5379">MWCCNTLILYIYDYSLYNSLFSLFLLPFHLCLVFCILLVLVILGNG</sequence>